<sequence>MKKKKLITHNKSYAIDKSPLYNIQYIKRLSDILQINEKTIFSLIENKTKNYNCFLQGKKKREIQSPINELYLIHNRIASLLARVKLPEYLYSGVKNRSYIDNAKAHLTSKEIITTDITAFFPSTTRTMIFWFFKNKLKCSHKIANILADLCSINEHLPTGSQISMPLAYLVNASMFDELNNLSEKNKLIMTVYVDDVTFSGEKVPKGFKYQVERIIKKHKHNIKAEKTTLYKNQSVKEVTGLILKDNTLLPPNRQFKKLHQHLTLWKTLIAKPRNGIKIEWLYHKIVGILNNISYFKSGYKNVVFAIQKEYHQYKNTPANYKKAD</sequence>
<accession>A0AAJ6ABJ9</accession>
<keyword evidence="4" id="KW-0460">Magnesium</keyword>
<dbReference type="PRINTS" id="PR00866">
    <property type="entry name" value="RNADNAPOLMS"/>
</dbReference>
<dbReference type="GO" id="GO:0046872">
    <property type="term" value="F:metal ion binding"/>
    <property type="evidence" value="ECO:0007669"/>
    <property type="project" value="UniProtKB-KW"/>
</dbReference>
<reference evidence="6" key="1">
    <citation type="submission" date="2023-04" db="EMBL/GenBank/DDBJ databases">
        <title>Molecular characterization of the Integrative and Conjugative elements harboring multidrug-resistance gene from Glaesserella (Haemophilus) parasuis.</title>
        <authorList>
            <person name="Che Y."/>
            <person name="Zhou L."/>
        </authorList>
    </citation>
    <scope>NUCLEOTIDE SEQUENCE</scope>
    <source>
        <strain evidence="6">Z44</strain>
    </source>
</reference>
<organism evidence="6 7">
    <name type="scientific">Glaesserella parasuis</name>
    <name type="common">Haemophilus parasuis</name>
    <dbReference type="NCBI Taxonomy" id="738"/>
    <lineage>
        <taxon>Bacteria</taxon>
        <taxon>Pseudomonadati</taxon>
        <taxon>Pseudomonadota</taxon>
        <taxon>Gammaproteobacteria</taxon>
        <taxon>Pasteurellales</taxon>
        <taxon>Pasteurellaceae</taxon>
        <taxon>Glaesserella</taxon>
    </lineage>
</organism>
<dbReference type="SUPFAM" id="SSF56672">
    <property type="entry name" value="DNA/RNA polymerases"/>
    <property type="match status" value="1"/>
</dbReference>
<evidence type="ECO:0000256" key="4">
    <source>
        <dbReference type="ARBA" id="ARBA00022842"/>
    </source>
</evidence>
<dbReference type="CDD" id="cd03487">
    <property type="entry name" value="RT_Bac_retron_II"/>
    <property type="match status" value="1"/>
</dbReference>
<dbReference type="Proteomes" id="UP001222296">
    <property type="component" value="Chromosome"/>
</dbReference>
<dbReference type="InterPro" id="IPR043502">
    <property type="entry name" value="DNA/RNA_pol_sf"/>
</dbReference>
<evidence type="ECO:0000313" key="7">
    <source>
        <dbReference type="Proteomes" id="UP001222296"/>
    </source>
</evidence>
<dbReference type="EMBL" id="CP121769">
    <property type="protein sequence ID" value="WGE08975.1"/>
    <property type="molecule type" value="Genomic_DNA"/>
</dbReference>
<keyword evidence="2 6" id="KW-0548">Nucleotidyltransferase</keyword>
<evidence type="ECO:0000256" key="5">
    <source>
        <dbReference type="ARBA" id="ARBA00022918"/>
    </source>
</evidence>
<dbReference type="InterPro" id="IPR000123">
    <property type="entry name" value="Reverse_transcriptase_msDNA"/>
</dbReference>
<dbReference type="RefSeq" id="WP_279378284.1">
    <property type="nucleotide sequence ID" value="NZ_CP121769.1"/>
</dbReference>
<keyword evidence="3" id="KW-0479">Metal-binding</keyword>
<evidence type="ECO:0000256" key="1">
    <source>
        <dbReference type="ARBA" id="ARBA00022679"/>
    </source>
</evidence>
<dbReference type="GO" id="GO:0003964">
    <property type="term" value="F:RNA-directed DNA polymerase activity"/>
    <property type="evidence" value="ECO:0007669"/>
    <property type="project" value="UniProtKB-KW"/>
</dbReference>
<protein>
    <submittedName>
        <fullName evidence="6">Reverse transcriptase family protein</fullName>
        <ecNumber evidence="6">2.7.7.49</ecNumber>
    </submittedName>
</protein>
<dbReference type="EC" id="2.7.7.49" evidence="6"/>
<evidence type="ECO:0000256" key="3">
    <source>
        <dbReference type="ARBA" id="ARBA00022723"/>
    </source>
</evidence>
<proteinExistence type="predicted"/>
<keyword evidence="1 6" id="KW-0808">Transferase</keyword>
<dbReference type="AlphaFoldDB" id="A0AAJ6ABJ9"/>
<keyword evidence="5 6" id="KW-0695">RNA-directed DNA polymerase</keyword>
<dbReference type="GO" id="GO:0003723">
    <property type="term" value="F:RNA binding"/>
    <property type="evidence" value="ECO:0007669"/>
    <property type="project" value="InterPro"/>
</dbReference>
<evidence type="ECO:0000256" key="2">
    <source>
        <dbReference type="ARBA" id="ARBA00022695"/>
    </source>
</evidence>
<gene>
    <name evidence="6" type="ORF">QBL01_06835</name>
</gene>
<evidence type="ECO:0000313" key="6">
    <source>
        <dbReference type="EMBL" id="WGE08975.1"/>
    </source>
</evidence>
<name>A0AAJ6ABJ9_GLAPU</name>